<evidence type="ECO:0000313" key="1">
    <source>
        <dbReference type="EMBL" id="KAJ2955216.1"/>
    </source>
</evidence>
<keyword evidence="2" id="KW-1185">Reference proteome</keyword>
<comment type="caution">
    <text evidence="1">The sequence shown here is derived from an EMBL/GenBank/DDBJ whole genome shotgun (WGS) entry which is preliminary data.</text>
</comment>
<sequence>MGRAPACEKCGGRVQRAQRDWRRRGRDSERERAAEGAVEWSRSVCLLSFFPFLSLRLLVPVSRSVLWRKTFSPSRDSKSSVPASCDRWVLGTPPLADVHVHALAQLSAWPVERLSPLHKRPSPSSAYASVYPSTSSARDSDHALSAWSMPALHAPVACSIARQSILDDDLVQPALIHAHPR</sequence>
<dbReference type="Proteomes" id="UP001144978">
    <property type="component" value="Unassembled WGS sequence"/>
</dbReference>
<reference evidence="1" key="1">
    <citation type="submission" date="2022-08" db="EMBL/GenBank/DDBJ databases">
        <title>Genome Sequence of Pycnoporus sanguineus.</title>
        <authorList>
            <person name="Buettner E."/>
        </authorList>
    </citation>
    <scope>NUCLEOTIDE SEQUENCE</scope>
    <source>
        <strain evidence="1">CG-C14</strain>
    </source>
</reference>
<organism evidence="1 2">
    <name type="scientific">Trametes sanguinea</name>
    <dbReference type="NCBI Taxonomy" id="158606"/>
    <lineage>
        <taxon>Eukaryota</taxon>
        <taxon>Fungi</taxon>
        <taxon>Dikarya</taxon>
        <taxon>Basidiomycota</taxon>
        <taxon>Agaricomycotina</taxon>
        <taxon>Agaricomycetes</taxon>
        <taxon>Polyporales</taxon>
        <taxon>Polyporaceae</taxon>
        <taxon>Trametes</taxon>
    </lineage>
</organism>
<gene>
    <name evidence="1" type="ORF">NUW54_g14756</name>
</gene>
<accession>A0ACC1MBD2</accession>
<proteinExistence type="predicted"/>
<evidence type="ECO:0000313" key="2">
    <source>
        <dbReference type="Proteomes" id="UP001144978"/>
    </source>
</evidence>
<dbReference type="EMBL" id="JANSHE010007930">
    <property type="protein sequence ID" value="KAJ2955216.1"/>
    <property type="molecule type" value="Genomic_DNA"/>
</dbReference>
<protein>
    <submittedName>
        <fullName evidence="1">Uncharacterized protein</fullName>
    </submittedName>
</protein>
<name>A0ACC1MBD2_9APHY</name>